<evidence type="ECO:0000313" key="4">
    <source>
        <dbReference type="EMBL" id="SEG54010.1"/>
    </source>
</evidence>
<dbReference type="Proteomes" id="UP000236731">
    <property type="component" value="Unassembled WGS sequence"/>
</dbReference>
<evidence type="ECO:0000259" key="3">
    <source>
        <dbReference type="Pfam" id="PF03544"/>
    </source>
</evidence>
<feature type="region of interest" description="Disordered" evidence="1">
    <location>
        <begin position="150"/>
        <end position="176"/>
    </location>
</feature>
<evidence type="ECO:0000313" key="5">
    <source>
        <dbReference type="Proteomes" id="UP000236731"/>
    </source>
</evidence>
<keyword evidence="2" id="KW-0812">Transmembrane</keyword>
<dbReference type="EMBL" id="FNUT01000009">
    <property type="protein sequence ID" value="SEG54010.1"/>
    <property type="molecule type" value="Genomic_DNA"/>
</dbReference>
<name>A0A1H6B0A4_9SPHI</name>
<evidence type="ECO:0000256" key="1">
    <source>
        <dbReference type="SAM" id="MobiDB-lite"/>
    </source>
</evidence>
<dbReference type="SUPFAM" id="SSF49464">
    <property type="entry name" value="Carboxypeptidase regulatory domain-like"/>
    <property type="match status" value="1"/>
</dbReference>
<feature type="transmembrane region" description="Helical" evidence="2">
    <location>
        <begin position="82"/>
        <end position="100"/>
    </location>
</feature>
<protein>
    <submittedName>
        <fullName evidence="4">TonB protein C-terminal</fullName>
    </submittedName>
</protein>
<dbReference type="AlphaFoldDB" id="A0A1H6B0A4"/>
<dbReference type="Pfam" id="PF03544">
    <property type="entry name" value="TonB_C"/>
    <property type="match status" value="1"/>
</dbReference>
<accession>A0A1H6B0A4</accession>
<dbReference type="InterPro" id="IPR037682">
    <property type="entry name" value="TonB_C"/>
</dbReference>
<keyword evidence="5" id="KW-1185">Reference proteome</keyword>
<organism evidence="4 5">
    <name type="scientific">Sphingobacterium lactis</name>
    <dbReference type="NCBI Taxonomy" id="797291"/>
    <lineage>
        <taxon>Bacteria</taxon>
        <taxon>Pseudomonadati</taxon>
        <taxon>Bacteroidota</taxon>
        <taxon>Sphingobacteriia</taxon>
        <taxon>Sphingobacteriales</taxon>
        <taxon>Sphingobacteriaceae</taxon>
        <taxon>Sphingobacterium</taxon>
    </lineage>
</organism>
<evidence type="ECO:0000256" key="2">
    <source>
        <dbReference type="SAM" id="Phobius"/>
    </source>
</evidence>
<keyword evidence="2" id="KW-1133">Transmembrane helix</keyword>
<proteinExistence type="predicted"/>
<gene>
    <name evidence="4" type="ORF">SAMN05421877_10970</name>
</gene>
<feature type="domain" description="TonB C-terminal" evidence="3">
    <location>
        <begin position="371"/>
        <end position="426"/>
    </location>
</feature>
<keyword evidence="2" id="KW-0472">Membrane</keyword>
<sequence>MAMNKHFDIAYLRQYVNGELSSTEMYAIEKASHEDEQLMDIIMGLEAEKELQDPLEASELHAAIYERTHPTPVRSLRYYKTLSIAASLLLVLGIGTIWYLNSRQDPTETAVEAIAMDQQEAPTDTTLNTIQLDSSYLQPEENPIIAMASPEESAGDHQDRLSRSSRSAAKTSRGEHIDEIVSANQDIFLREIPKADSAGFQDSHDQLADASAGVAKQSQSSVIQIRGKRTKAAASAYAPMASSIEMSPSPDTKRFATGIVLDESSGRPLANVTVKDVKTNSIAITDSSGQYVMPLTSDNQTLELMTLGYEKQRLTASNNKITHMKPEFEYLQEVAVSRANRNAKIKSEPLIGWVAYKKYITDNTYQTLLGNGNVTLVFDISNFGRPIDIRIKKSSNPALNQRAQQIIQNGPDWRKGNDGKKIEVRMEFKQ</sequence>
<dbReference type="InterPro" id="IPR008969">
    <property type="entry name" value="CarboxyPept-like_regulatory"/>
</dbReference>
<dbReference type="GO" id="GO:0055085">
    <property type="term" value="P:transmembrane transport"/>
    <property type="evidence" value="ECO:0007669"/>
    <property type="project" value="InterPro"/>
</dbReference>
<dbReference type="Pfam" id="PF13715">
    <property type="entry name" value="CarbopepD_reg_2"/>
    <property type="match status" value="1"/>
</dbReference>
<dbReference type="Gene3D" id="2.60.40.1120">
    <property type="entry name" value="Carboxypeptidase-like, regulatory domain"/>
    <property type="match status" value="1"/>
</dbReference>
<reference evidence="5" key="1">
    <citation type="submission" date="2016-10" db="EMBL/GenBank/DDBJ databases">
        <authorList>
            <person name="Varghese N."/>
            <person name="Submissions S."/>
        </authorList>
    </citation>
    <scope>NUCLEOTIDE SEQUENCE [LARGE SCALE GENOMIC DNA]</scope>
    <source>
        <strain evidence="5">DSM 22361</strain>
    </source>
</reference>